<feature type="region of interest" description="Disordered" evidence="1">
    <location>
        <begin position="1"/>
        <end position="30"/>
    </location>
</feature>
<reference evidence="2 4" key="1">
    <citation type="journal article" date="2014" name="Am. J. Bot.">
        <title>Genome assembly and annotation for red clover (Trifolium pratense; Fabaceae).</title>
        <authorList>
            <person name="Istvanek J."/>
            <person name="Jaros M."/>
            <person name="Krenek A."/>
            <person name="Repkova J."/>
        </authorList>
    </citation>
    <scope>NUCLEOTIDE SEQUENCE [LARGE SCALE GENOMIC DNA]</scope>
    <source>
        <strain evidence="4">cv. Tatra</strain>
        <tissue evidence="2">Young leaves</tissue>
    </source>
</reference>
<dbReference type="AlphaFoldDB" id="A0A2K3JPV9"/>
<name>A0A2K3JPV9_TRIPR</name>
<gene>
    <name evidence="3" type="ORF">L195_g041967</name>
    <name evidence="2" type="ORF">L195_g049688</name>
</gene>
<feature type="compositionally biased region" description="Acidic residues" evidence="1">
    <location>
        <begin position="1"/>
        <end position="12"/>
    </location>
</feature>
<feature type="non-terminal residue" evidence="2">
    <location>
        <position position="1"/>
    </location>
</feature>
<organism evidence="2 4">
    <name type="scientific">Trifolium pratense</name>
    <name type="common">Red clover</name>
    <dbReference type="NCBI Taxonomy" id="57577"/>
    <lineage>
        <taxon>Eukaryota</taxon>
        <taxon>Viridiplantae</taxon>
        <taxon>Streptophyta</taxon>
        <taxon>Embryophyta</taxon>
        <taxon>Tracheophyta</taxon>
        <taxon>Spermatophyta</taxon>
        <taxon>Magnoliopsida</taxon>
        <taxon>eudicotyledons</taxon>
        <taxon>Gunneridae</taxon>
        <taxon>Pentapetalae</taxon>
        <taxon>rosids</taxon>
        <taxon>fabids</taxon>
        <taxon>Fabales</taxon>
        <taxon>Fabaceae</taxon>
        <taxon>Papilionoideae</taxon>
        <taxon>50 kb inversion clade</taxon>
        <taxon>NPAAA clade</taxon>
        <taxon>Hologalegina</taxon>
        <taxon>IRL clade</taxon>
        <taxon>Trifolieae</taxon>
        <taxon>Trifolium</taxon>
    </lineage>
</organism>
<evidence type="ECO:0000313" key="2">
    <source>
        <dbReference type="EMBL" id="PNX56067.1"/>
    </source>
</evidence>
<accession>A0A2K3JPV9</accession>
<evidence type="ECO:0000313" key="3">
    <source>
        <dbReference type="EMBL" id="PNX85893.1"/>
    </source>
</evidence>
<evidence type="ECO:0000313" key="4">
    <source>
        <dbReference type="Proteomes" id="UP000236291"/>
    </source>
</evidence>
<evidence type="ECO:0000256" key="1">
    <source>
        <dbReference type="SAM" id="MobiDB-lite"/>
    </source>
</evidence>
<sequence length="30" mass="3435">FLATYDLDEGDSSEVQSQQKEKTTEESIQK</sequence>
<proteinExistence type="predicted"/>
<dbReference type="EMBL" id="ASHM01073806">
    <property type="protein sequence ID" value="PNX56067.1"/>
    <property type="molecule type" value="Genomic_DNA"/>
</dbReference>
<dbReference type="Proteomes" id="UP000236291">
    <property type="component" value="Unassembled WGS sequence"/>
</dbReference>
<dbReference type="EMBL" id="ASHM01049837">
    <property type="protein sequence ID" value="PNX85893.1"/>
    <property type="molecule type" value="Genomic_DNA"/>
</dbReference>
<reference evidence="2 4" key="2">
    <citation type="journal article" date="2017" name="Front. Plant Sci.">
        <title>Gene Classification and Mining of Molecular Markers Useful in Red Clover (Trifolium pratense) Breeding.</title>
        <authorList>
            <person name="Istvanek J."/>
            <person name="Dluhosova J."/>
            <person name="Dluhos P."/>
            <person name="Patkova L."/>
            <person name="Nedelnik J."/>
            <person name="Repkova J."/>
        </authorList>
    </citation>
    <scope>NUCLEOTIDE SEQUENCE [LARGE SCALE GENOMIC DNA]</scope>
    <source>
        <strain evidence="4">cv. Tatra</strain>
        <tissue evidence="2">Young leaves</tissue>
    </source>
</reference>
<protein>
    <submittedName>
        <fullName evidence="2">Uncharacterized protein</fullName>
    </submittedName>
</protein>
<comment type="caution">
    <text evidence="2">The sequence shown here is derived from an EMBL/GenBank/DDBJ whole genome shotgun (WGS) entry which is preliminary data.</text>
</comment>
<feature type="compositionally biased region" description="Basic and acidic residues" evidence="1">
    <location>
        <begin position="19"/>
        <end position="30"/>
    </location>
</feature>